<keyword evidence="1" id="KW-1133">Transmembrane helix</keyword>
<keyword evidence="1" id="KW-0812">Transmembrane</keyword>
<evidence type="ECO:0000313" key="3">
    <source>
        <dbReference type="Proteomes" id="UP000092154"/>
    </source>
</evidence>
<evidence type="ECO:0000313" key="2">
    <source>
        <dbReference type="EMBL" id="OAX31281.1"/>
    </source>
</evidence>
<keyword evidence="1" id="KW-0472">Membrane</keyword>
<dbReference type="Proteomes" id="UP000092154">
    <property type="component" value="Unassembled WGS sequence"/>
</dbReference>
<organism evidence="2 3">
    <name type="scientific">Rhizopogon vinicolor AM-OR11-026</name>
    <dbReference type="NCBI Taxonomy" id="1314800"/>
    <lineage>
        <taxon>Eukaryota</taxon>
        <taxon>Fungi</taxon>
        <taxon>Dikarya</taxon>
        <taxon>Basidiomycota</taxon>
        <taxon>Agaricomycotina</taxon>
        <taxon>Agaricomycetes</taxon>
        <taxon>Agaricomycetidae</taxon>
        <taxon>Boletales</taxon>
        <taxon>Suillineae</taxon>
        <taxon>Rhizopogonaceae</taxon>
        <taxon>Rhizopogon</taxon>
    </lineage>
</organism>
<evidence type="ECO:0000256" key="1">
    <source>
        <dbReference type="SAM" id="Phobius"/>
    </source>
</evidence>
<name>A0A1B7MFB1_9AGAM</name>
<dbReference type="EMBL" id="KV449480">
    <property type="protein sequence ID" value="OAX31281.1"/>
    <property type="molecule type" value="Genomic_DNA"/>
</dbReference>
<sequence length="159" mass="17367">MFNVVNSAFSAVASVFQIIVSYMIIALCFIGLMLIDLIDEVSLQVSPASEKVVCSCDTDCPRTEVREEFLVAPADIDAVELGRRYVEFTDNSDVSRSFELDASVVSMFESLLSSSPSFIELGSAPCDELDTPRCVASSMDDADSKFLFPSSTPRSFIDD</sequence>
<proteinExistence type="predicted"/>
<dbReference type="OrthoDB" id="10458815at2759"/>
<accession>A0A1B7MFB1</accession>
<feature type="transmembrane region" description="Helical" evidence="1">
    <location>
        <begin position="12"/>
        <end position="35"/>
    </location>
</feature>
<dbReference type="AlphaFoldDB" id="A0A1B7MFB1"/>
<gene>
    <name evidence="2" type="ORF">K503DRAFT_806196</name>
</gene>
<keyword evidence="3" id="KW-1185">Reference proteome</keyword>
<dbReference type="InParanoid" id="A0A1B7MFB1"/>
<protein>
    <submittedName>
        <fullName evidence="2">Uncharacterized protein</fullName>
    </submittedName>
</protein>
<reference evidence="2 3" key="1">
    <citation type="submission" date="2016-06" db="EMBL/GenBank/DDBJ databases">
        <title>Comparative genomics of the ectomycorrhizal sister species Rhizopogon vinicolor and Rhizopogon vesiculosus (Basidiomycota: Boletales) reveals a divergence of the mating type B locus.</title>
        <authorList>
            <consortium name="DOE Joint Genome Institute"/>
            <person name="Mujic A.B."/>
            <person name="Kuo A."/>
            <person name="Tritt A."/>
            <person name="Lipzen A."/>
            <person name="Chen C."/>
            <person name="Johnson J."/>
            <person name="Sharma A."/>
            <person name="Barry K."/>
            <person name="Grigoriev I.V."/>
            <person name="Spatafora J.W."/>
        </authorList>
    </citation>
    <scope>NUCLEOTIDE SEQUENCE [LARGE SCALE GENOMIC DNA]</scope>
    <source>
        <strain evidence="2 3">AM-OR11-026</strain>
    </source>
</reference>